<dbReference type="InterPro" id="IPR011037">
    <property type="entry name" value="Pyrv_Knase-like_insert_dom_sf"/>
</dbReference>
<dbReference type="EMBL" id="FOGP01000006">
    <property type="protein sequence ID" value="SER63059.1"/>
    <property type="molecule type" value="Genomic_DNA"/>
</dbReference>
<dbReference type="PROSITE" id="PS51340">
    <property type="entry name" value="MOSC"/>
    <property type="match status" value="1"/>
</dbReference>
<dbReference type="Proteomes" id="UP000199135">
    <property type="component" value="Unassembled WGS sequence"/>
</dbReference>
<evidence type="ECO:0000313" key="2">
    <source>
        <dbReference type="EMBL" id="SEH44134.1"/>
    </source>
</evidence>
<dbReference type="PANTHER" id="PTHR36930">
    <property type="entry name" value="METAL-SULFUR CLUSTER BIOSYNTHESIS PROTEINS YUAD-RELATED"/>
    <property type="match status" value="1"/>
</dbReference>
<feature type="domain" description="MOSC" evidence="1">
    <location>
        <begin position="24"/>
        <end position="149"/>
    </location>
</feature>
<dbReference type="GO" id="GO:0003824">
    <property type="term" value="F:catalytic activity"/>
    <property type="evidence" value="ECO:0007669"/>
    <property type="project" value="InterPro"/>
</dbReference>
<dbReference type="GO" id="GO:0030151">
    <property type="term" value="F:molybdenum ion binding"/>
    <property type="evidence" value="ECO:0007669"/>
    <property type="project" value="InterPro"/>
</dbReference>
<dbReference type="GO" id="GO:0030170">
    <property type="term" value="F:pyridoxal phosphate binding"/>
    <property type="evidence" value="ECO:0007669"/>
    <property type="project" value="InterPro"/>
</dbReference>
<reference evidence="3" key="1">
    <citation type="submission" date="2016-10" db="EMBL/GenBank/DDBJ databases">
        <authorList>
            <person name="de Groot N.N."/>
        </authorList>
    </citation>
    <scope>NUCLEOTIDE SEQUENCE [LARGE SCALE GENOMIC DNA]</scope>
    <source>
        <strain evidence="3">KHGC19</strain>
    </source>
</reference>
<evidence type="ECO:0000259" key="1">
    <source>
        <dbReference type="PROSITE" id="PS51340"/>
    </source>
</evidence>
<dbReference type="Proteomes" id="UP000199128">
    <property type="component" value="Unassembled WGS sequence"/>
</dbReference>
<protein>
    <submittedName>
        <fullName evidence="3">MOSC domain-containing protein</fullName>
    </submittedName>
</protein>
<evidence type="ECO:0000313" key="5">
    <source>
        <dbReference type="Proteomes" id="UP000199135"/>
    </source>
</evidence>
<sequence>MEKDVTGQGSVVATCVSTKKGTRKKPVEALRLRVGLGIEGDAHAGRWHRQVSLLPDEAVDTMRERGLELNAGDFAENILVRGMDLKGLPVGTTLDAGSARLVVTQIGKTCHNDCEIRRITGMCVMPTEGIFCVVVRDGEVRAGDVVRVVPQQEA</sequence>
<dbReference type="InterPro" id="IPR005302">
    <property type="entry name" value="MoCF_Sase_C"/>
</dbReference>
<reference evidence="4 5" key="2">
    <citation type="submission" date="2016-10" db="EMBL/GenBank/DDBJ databases">
        <authorList>
            <person name="Varghese N."/>
            <person name="Submissions S."/>
        </authorList>
    </citation>
    <scope>NUCLEOTIDE SEQUENCE [LARGE SCALE GENOMIC DNA]</scope>
    <source>
        <strain evidence="4">KHGC19</strain>
        <strain evidence="2 5">WCP15</strain>
    </source>
</reference>
<dbReference type="RefSeq" id="WP_078687076.1">
    <property type="nucleotide sequence ID" value="NZ_FNWT01000002.1"/>
</dbReference>
<dbReference type="InterPro" id="IPR052716">
    <property type="entry name" value="MOSC_domain"/>
</dbReference>
<evidence type="ECO:0000313" key="4">
    <source>
        <dbReference type="Proteomes" id="UP000199128"/>
    </source>
</evidence>
<name>A0A1H9QT82_9ACTN</name>
<dbReference type="AlphaFoldDB" id="A0A1H9QT82"/>
<keyword evidence="5" id="KW-1185">Reference proteome</keyword>
<dbReference type="Gene3D" id="2.40.33.20">
    <property type="entry name" value="PK beta-barrel domain-like"/>
    <property type="match status" value="1"/>
</dbReference>
<proteinExistence type="predicted"/>
<evidence type="ECO:0000313" key="3">
    <source>
        <dbReference type="EMBL" id="SER63059.1"/>
    </source>
</evidence>
<dbReference type="Pfam" id="PF03473">
    <property type="entry name" value="MOSC"/>
    <property type="match status" value="1"/>
</dbReference>
<accession>A0A1H9QT82</accession>
<gene>
    <name evidence="3" type="ORF">SAMN05216446_1503</name>
    <name evidence="2" type="ORF">SAMN05216447_102199</name>
</gene>
<dbReference type="SUPFAM" id="SSF50800">
    <property type="entry name" value="PK beta-barrel domain-like"/>
    <property type="match status" value="1"/>
</dbReference>
<organism evidence="3 4">
    <name type="scientific">Parafannyhessea umbonata</name>
    <dbReference type="NCBI Taxonomy" id="604330"/>
    <lineage>
        <taxon>Bacteria</taxon>
        <taxon>Bacillati</taxon>
        <taxon>Actinomycetota</taxon>
        <taxon>Coriobacteriia</taxon>
        <taxon>Coriobacteriales</taxon>
        <taxon>Atopobiaceae</taxon>
        <taxon>Parafannyhessea</taxon>
    </lineage>
</organism>
<dbReference type="PANTHER" id="PTHR36930:SF1">
    <property type="entry name" value="MOSC DOMAIN-CONTAINING PROTEIN"/>
    <property type="match status" value="1"/>
</dbReference>
<dbReference type="EMBL" id="FNWT01000002">
    <property type="protein sequence ID" value="SEH44134.1"/>
    <property type="molecule type" value="Genomic_DNA"/>
</dbReference>